<dbReference type="RefSeq" id="WP_262600846.1">
    <property type="nucleotide sequence ID" value="NZ_CP103300.1"/>
</dbReference>
<dbReference type="InterPro" id="IPR012336">
    <property type="entry name" value="Thioredoxin-like_fold"/>
</dbReference>
<evidence type="ECO:0000256" key="1">
    <source>
        <dbReference type="ARBA" id="ARBA00022729"/>
    </source>
</evidence>
<keyword evidence="2" id="KW-1015">Disulfide bond</keyword>
<protein>
    <recommendedName>
        <fullName evidence="2">Thiol:disulfide interchange protein</fullName>
    </recommendedName>
</protein>
<dbReference type="InterPro" id="IPR023205">
    <property type="entry name" value="DsbA/DsbL"/>
</dbReference>
<dbReference type="CDD" id="cd03019">
    <property type="entry name" value="DsbA_DsbA"/>
    <property type="match status" value="1"/>
</dbReference>
<dbReference type="Pfam" id="PF13462">
    <property type="entry name" value="Thioredoxin_4"/>
    <property type="match status" value="1"/>
</dbReference>
<dbReference type="InterPro" id="IPR036249">
    <property type="entry name" value="Thioredoxin-like_sf"/>
</dbReference>
<keyword evidence="6" id="KW-1185">Reference proteome</keyword>
<gene>
    <name evidence="5" type="ORF">NX720_09275</name>
</gene>
<dbReference type="InterPro" id="IPR050824">
    <property type="entry name" value="Thiol_disulfide_DsbA"/>
</dbReference>
<accession>A0ABY6GZT6</accession>
<organism evidence="5 6">
    <name type="scientific">Endozoicomonas euniceicola</name>
    <dbReference type="NCBI Taxonomy" id="1234143"/>
    <lineage>
        <taxon>Bacteria</taxon>
        <taxon>Pseudomonadati</taxon>
        <taxon>Pseudomonadota</taxon>
        <taxon>Gammaproteobacteria</taxon>
        <taxon>Oceanospirillales</taxon>
        <taxon>Endozoicomonadaceae</taxon>
        <taxon>Endozoicomonas</taxon>
    </lineage>
</organism>
<dbReference type="Gene3D" id="3.40.30.10">
    <property type="entry name" value="Glutaredoxin"/>
    <property type="match status" value="1"/>
</dbReference>
<sequence length="202" mass="23087">MRKVLSAFFLMLAMPLSVMAATFSEGTHYNVLSGLQKSEKPEVRELFSVYCPACYQWNMGVLGDLKKRLESKKIPFRESHAAFMGKYGNEVTQALAITKGTEKYVPVKMALFKALMEDRIGDWKNDADFFKVLAGAGLSKQEWALGINDPKVRERMQRWTELQNKIRSAPGFVINNKYTINLGSIRSFDEFYSLIDYLLEKS</sequence>
<dbReference type="PANTHER" id="PTHR35891">
    <property type="entry name" value="THIOL:DISULFIDE INTERCHANGE PROTEIN DSBA"/>
    <property type="match status" value="1"/>
</dbReference>
<reference evidence="5" key="1">
    <citation type="submission" date="2022-10" db="EMBL/GenBank/DDBJ databases">
        <title>Completed Genome Sequence of two octocoral isolated bacterium, Endozoicomonas euniceicola EF212T and Endozoicomonas gorgoniicola PS125T.</title>
        <authorList>
            <person name="Chiou Y.-J."/>
            <person name="Chen Y.-H."/>
        </authorList>
    </citation>
    <scope>NUCLEOTIDE SEQUENCE</scope>
    <source>
        <strain evidence="5">EF212</strain>
    </source>
</reference>
<comment type="subcellular location">
    <subcellularLocation>
        <location evidence="2">Periplasm</location>
    </subcellularLocation>
</comment>
<dbReference type="Proteomes" id="UP001163255">
    <property type="component" value="Chromosome"/>
</dbReference>
<dbReference type="PANTHER" id="PTHR35891:SF3">
    <property type="entry name" value="THIOL:DISULFIDE INTERCHANGE PROTEIN DSBL"/>
    <property type="match status" value="1"/>
</dbReference>
<evidence type="ECO:0000313" key="6">
    <source>
        <dbReference type="Proteomes" id="UP001163255"/>
    </source>
</evidence>
<dbReference type="PIRSF" id="PIRSF001488">
    <property type="entry name" value="Tdi_protein"/>
    <property type="match status" value="1"/>
</dbReference>
<name>A0ABY6GZT6_9GAMM</name>
<keyword evidence="1 3" id="KW-0732">Signal</keyword>
<feature type="chain" id="PRO_5045740114" description="Thiol:disulfide interchange protein" evidence="3">
    <location>
        <begin position="21"/>
        <end position="202"/>
    </location>
</feature>
<proteinExistence type="inferred from homology"/>
<feature type="domain" description="Thioredoxin-like fold" evidence="4">
    <location>
        <begin position="41"/>
        <end position="182"/>
    </location>
</feature>
<evidence type="ECO:0000256" key="3">
    <source>
        <dbReference type="SAM" id="SignalP"/>
    </source>
</evidence>
<evidence type="ECO:0000259" key="4">
    <source>
        <dbReference type="Pfam" id="PF13462"/>
    </source>
</evidence>
<dbReference type="EMBL" id="CP103300">
    <property type="protein sequence ID" value="UYM18077.1"/>
    <property type="molecule type" value="Genomic_DNA"/>
</dbReference>
<evidence type="ECO:0000256" key="2">
    <source>
        <dbReference type="PIRNR" id="PIRNR001488"/>
    </source>
</evidence>
<dbReference type="SUPFAM" id="SSF52833">
    <property type="entry name" value="Thioredoxin-like"/>
    <property type="match status" value="1"/>
</dbReference>
<keyword evidence="2" id="KW-0574">Periplasm</keyword>
<evidence type="ECO:0000313" key="5">
    <source>
        <dbReference type="EMBL" id="UYM18077.1"/>
    </source>
</evidence>
<feature type="signal peptide" evidence="3">
    <location>
        <begin position="1"/>
        <end position="20"/>
    </location>
</feature>
<comment type="similarity">
    <text evidence="2">Belongs to the thioredoxin family.</text>
</comment>